<protein>
    <submittedName>
        <fullName evidence="1">Uncharacterized protein</fullName>
    </submittedName>
</protein>
<name>A0A5C5FQI5_9BASI</name>
<accession>A0A5C5FQI5</accession>
<dbReference type="AlphaFoldDB" id="A0A5C5FQI5"/>
<evidence type="ECO:0000313" key="1">
    <source>
        <dbReference type="EMBL" id="TNY18194.1"/>
    </source>
</evidence>
<dbReference type="Proteomes" id="UP000311382">
    <property type="component" value="Unassembled WGS sequence"/>
</dbReference>
<reference evidence="1 2" key="1">
    <citation type="submission" date="2019-03" db="EMBL/GenBank/DDBJ databases">
        <title>Rhodosporidium diobovatum UCD-FST 08-225 genome sequencing, assembly, and annotation.</title>
        <authorList>
            <person name="Fakankun I.U."/>
            <person name="Fristensky B."/>
            <person name="Levin D.B."/>
        </authorList>
    </citation>
    <scope>NUCLEOTIDE SEQUENCE [LARGE SCALE GENOMIC DNA]</scope>
    <source>
        <strain evidence="1 2">UCD-FST 08-225</strain>
    </source>
</reference>
<sequence length="242" mass="27006">MDDTITLRTSDDPPVEFKAPRSVLIAGRKKPSADSSMDVAEFETELKPFLRLLGISHDEGHPLDELEAKDWPVVARLADKYDAKGVKGLAEGKCWKWQAMRNDAVAAFKTAAALGRPDLTKISLLQVLQYGDGEKLSAAIIGREREFDKWMTELKMHAFEVSVHPPPRLSSCDYCQLRAAWLEGMRAAVYEWQVLSAASPFVPHLHKGVPLSGLCATHQDAFIEAGKRFEQEFRDTAPDFPL</sequence>
<dbReference type="EMBL" id="SOZI01000151">
    <property type="protein sequence ID" value="TNY18194.1"/>
    <property type="molecule type" value="Genomic_DNA"/>
</dbReference>
<organism evidence="1 2">
    <name type="scientific">Rhodotorula diobovata</name>
    <dbReference type="NCBI Taxonomy" id="5288"/>
    <lineage>
        <taxon>Eukaryota</taxon>
        <taxon>Fungi</taxon>
        <taxon>Dikarya</taxon>
        <taxon>Basidiomycota</taxon>
        <taxon>Pucciniomycotina</taxon>
        <taxon>Microbotryomycetes</taxon>
        <taxon>Sporidiobolales</taxon>
        <taxon>Sporidiobolaceae</taxon>
        <taxon>Rhodotorula</taxon>
    </lineage>
</organism>
<proteinExistence type="predicted"/>
<keyword evidence="2" id="KW-1185">Reference proteome</keyword>
<evidence type="ECO:0000313" key="2">
    <source>
        <dbReference type="Proteomes" id="UP000311382"/>
    </source>
</evidence>
<dbReference type="OrthoDB" id="2520701at2759"/>
<comment type="caution">
    <text evidence="1">The sequence shown here is derived from an EMBL/GenBank/DDBJ whole genome shotgun (WGS) entry which is preliminary data.</text>
</comment>
<gene>
    <name evidence="1" type="ORF">DMC30DRAFT_419070</name>
</gene>